<dbReference type="EMBL" id="JADIVZ010000004">
    <property type="protein sequence ID" value="MBF4162143.1"/>
    <property type="molecule type" value="Genomic_DNA"/>
</dbReference>
<dbReference type="RefSeq" id="WP_194503394.1">
    <property type="nucleotide sequence ID" value="NZ_JADIVZ010000004.1"/>
</dbReference>
<dbReference type="PANTHER" id="PTHR37042:SF4">
    <property type="entry name" value="OUTER MEMBRANE PROTEIN RV1973"/>
    <property type="match status" value="1"/>
</dbReference>
<sequence length="201" mass="21316">MSADQRPQLMPATPPVSPPASPAAEASAPSRRLLVVVASALVVMLALVGAEVWYLHHQAPTVASGPASESAPVKLSPLETQRVVQLSADAATTIFSASSKTYDADIDKAASLMTTSFAREFRATKADVKKQFVARGTDVTVQVSAQGVERAASDEVTTLLFFTQTTSRSKPADGVNAVQYRVEMTMLRVGDRWLVSAVKAL</sequence>
<feature type="region of interest" description="Disordered" evidence="3">
    <location>
        <begin position="1"/>
        <end position="24"/>
    </location>
</feature>
<dbReference type="AlphaFoldDB" id="A0A930YB67"/>
<keyword evidence="4" id="KW-0812">Transmembrane</keyword>
<evidence type="ECO:0000256" key="3">
    <source>
        <dbReference type="SAM" id="MobiDB-lite"/>
    </source>
</evidence>
<evidence type="ECO:0000313" key="6">
    <source>
        <dbReference type="Proteomes" id="UP000656804"/>
    </source>
</evidence>
<evidence type="ECO:0000256" key="1">
    <source>
        <dbReference type="ARBA" id="ARBA00004370"/>
    </source>
</evidence>
<keyword evidence="4" id="KW-1133">Transmembrane helix</keyword>
<comment type="subcellular location">
    <subcellularLocation>
        <location evidence="1">Membrane</location>
    </subcellularLocation>
</comment>
<evidence type="ECO:0000256" key="4">
    <source>
        <dbReference type="SAM" id="Phobius"/>
    </source>
</evidence>
<feature type="transmembrane region" description="Helical" evidence="4">
    <location>
        <begin position="33"/>
        <end position="55"/>
    </location>
</feature>
<reference evidence="5" key="1">
    <citation type="submission" date="2020-11" db="EMBL/GenBank/DDBJ databases">
        <title>Nocardioides sp. CBS4Y-1, whole genome shotgun sequence.</title>
        <authorList>
            <person name="Tuo L."/>
        </authorList>
    </citation>
    <scope>NUCLEOTIDE SEQUENCE</scope>
    <source>
        <strain evidence="5">CBS4Y-1</strain>
    </source>
</reference>
<feature type="compositionally biased region" description="Pro residues" evidence="3">
    <location>
        <begin position="12"/>
        <end position="21"/>
    </location>
</feature>
<dbReference type="GO" id="GO:0016020">
    <property type="term" value="C:membrane"/>
    <property type="evidence" value="ECO:0007669"/>
    <property type="project" value="UniProtKB-SubCell"/>
</dbReference>
<keyword evidence="6" id="KW-1185">Reference proteome</keyword>
<dbReference type="PANTHER" id="PTHR37042">
    <property type="entry name" value="OUTER MEMBRANE PROTEIN RV1973"/>
    <property type="match status" value="1"/>
</dbReference>
<protein>
    <recommendedName>
        <fullName evidence="7">Mce-associated membrane protein</fullName>
    </recommendedName>
</protein>
<keyword evidence="2 4" id="KW-0472">Membrane</keyword>
<gene>
    <name evidence="5" type="ORF">ISG29_10600</name>
</gene>
<comment type="caution">
    <text evidence="5">The sequence shown here is derived from an EMBL/GenBank/DDBJ whole genome shotgun (WGS) entry which is preliminary data.</text>
</comment>
<evidence type="ECO:0000313" key="5">
    <source>
        <dbReference type="EMBL" id="MBF4162143.1"/>
    </source>
</evidence>
<proteinExistence type="predicted"/>
<evidence type="ECO:0008006" key="7">
    <source>
        <dbReference type="Google" id="ProtNLM"/>
    </source>
</evidence>
<evidence type="ECO:0000256" key="2">
    <source>
        <dbReference type="ARBA" id="ARBA00023136"/>
    </source>
</evidence>
<accession>A0A930YB67</accession>
<name>A0A930YB67_9ACTN</name>
<organism evidence="5 6">
    <name type="scientific">Nocardioides acrostichi</name>
    <dbReference type="NCBI Taxonomy" id="2784339"/>
    <lineage>
        <taxon>Bacteria</taxon>
        <taxon>Bacillati</taxon>
        <taxon>Actinomycetota</taxon>
        <taxon>Actinomycetes</taxon>
        <taxon>Propionibacteriales</taxon>
        <taxon>Nocardioidaceae</taxon>
        <taxon>Nocardioides</taxon>
    </lineage>
</organism>
<dbReference type="Proteomes" id="UP000656804">
    <property type="component" value="Unassembled WGS sequence"/>
</dbReference>